<evidence type="ECO:0000256" key="7">
    <source>
        <dbReference type="ARBA" id="ARBA00022692"/>
    </source>
</evidence>
<feature type="domain" description="PTS EIIC type-1" evidence="15">
    <location>
        <begin position="105"/>
        <end position="478"/>
    </location>
</feature>
<dbReference type="Gene3D" id="3.30.1360.60">
    <property type="entry name" value="Glucose permease domain IIB"/>
    <property type="match status" value="1"/>
</dbReference>
<evidence type="ECO:0000313" key="17">
    <source>
        <dbReference type="Proteomes" id="UP001232245"/>
    </source>
</evidence>
<evidence type="ECO:0000259" key="14">
    <source>
        <dbReference type="PROSITE" id="PS51098"/>
    </source>
</evidence>
<dbReference type="InterPro" id="IPR011297">
    <property type="entry name" value="PTS_IIABC_b_glu"/>
</dbReference>
<keyword evidence="17" id="KW-1185">Reference proteome</keyword>
<dbReference type="Proteomes" id="UP001232245">
    <property type="component" value="Unassembled WGS sequence"/>
</dbReference>
<dbReference type="PROSITE" id="PS51093">
    <property type="entry name" value="PTS_EIIA_TYPE_1"/>
    <property type="match status" value="1"/>
</dbReference>
<accession>A0ABT9Z2F5</accession>
<evidence type="ECO:0000256" key="2">
    <source>
        <dbReference type="ARBA" id="ARBA00022448"/>
    </source>
</evidence>
<keyword evidence="5" id="KW-0808">Transferase</keyword>
<keyword evidence="3" id="KW-1003">Cell membrane</keyword>
<evidence type="ECO:0000256" key="6">
    <source>
        <dbReference type="ARBA" id="ARBA00022683"/>
    </source>
</evidence>
<evidence type="ECO:0000256" key="10">
    <source>
        <dbReference type="ARBA" id="ARBA00023136"/>
    </source>
</evidence>
<feature type="domain" description="PTS EIIB type-1" evidence="14">
    <location>
        <begin position="5"/>
        <end position="87"/>
    </location>
</feature>
<dbReference type="InterPro" id="IPR036878">
    <property type="entry name" value="Glu_permease_IIB"/>
</dbReference>
<dbReference type="SUPFAM" id="SSF51261">
    <property type="entry name" value="Duplicated hybrid motif"/>
    <property type="match status" value="1"/>
</dbReference>
<feature type="transmembrane region" description="Helical" evidence="12">
    <location>
        <begin position="291"/>
        <end position="317"/>
    </location>
</feature>
<feature type="transmembrane region" description="Helical" evidence="12">
    <location>
        <begin position="439"/>
        <end position="462"/>
    </location>
</feature>
<evidence type="ECO:0000256" key="4">
    <source>
        <dbReference type="ARBA" id="ARBA00022597"/>
    </source>
</evidence>
<reference evidence="16 17" key="1">
    <citation type="submission" date="2023-07" db="EMBL/GenBank/DDBJ databases">
        <title>Genomic Encyclopedia of Type Strains, Phase IV (KMG-IV): sequencing the most valuable type-strain genomes for metagenomic binning, comparative biology and taxonomic classification.</title>
        <authorList>
            <person name="Goeker M."/>
        </authorList>
    </citation>
    <scope>NUCLEOTIDE SEQUENCE [LARGE SCALE GENOMIC DNA]</scope>
    <source>
        <strain evidence="16 17">DSM 17723</strain>
    </source>
</reference>
<dbReference type="InterPro" id="IPR011055">
    <property type="entry name" value="Dup_hybrid_motif"/>
</dbReference>
<name>A0ABT9Z2F5_9BACI</name>
<keyword evidence="2" id="KW-0813">Transport</keyword>
<feature type="transmembrane region" description="Helical" evidence="12">
    <location>
        <begin position="209"/>
        <end position="237"/>
    </location>
</feature>
<evidence type="ECO:0000256" key="8">
    <source>
        <dbReference type="ARBA" id="ARBA00022777"/>
    </source>
</evidence>
<dbReference type="PROSITE" id="PS51098">
    <property type="entry name" value="PTS_EIIB_TYPE_1"/>
    <property type="match status" value="1"/>
</dbReference>
<evidence type="ECO:0000256" key="1">
    <source>
        <dbReference type="ARBA" id="ARBA00004651"/>
    </source>
</evidence>
<feature type="transmembrane region" description="Helical" evidence="12">
    <location>
        <begin position="257"/>
        <end position="279"/>
    </location>
</feature>
<feature type="transmembrane region" description="Helical" evidence="12">
    <location>
        <begin position="337"/>
        <end position="357"/>
    </location>
</feature>
<dbReference type="EMBL" id="JAUSTZ010000005">
    <property type="protein sequence ID" value="MDQ0226397.1"/>
    <property type="molecule type" value="Genomic_DNA"/>
</dbReference>
<keyword evidence="7 12" id="KW-0812">Transmembrane</keyword>
<evidence type="ECO:0000256" key="9">
    <source>
        <dbReference type="ARBA" id="ARBA00022989"/>
    </source>
</evidence>
<keyword evidence="4" id="KW-0762">Sugar transport</keyword>
<organism evidence="16 17">
    <name type="scientific">Metabacillus niabensis</name>
    <dbReference type="NCBI Taxonomy" id="324854"/>
    <lineage>
        <taxon>Bacteria</taxon>
        <taxon>Bacillati</taxon>
        <taxon>Bacillota</taxon>
        <taxon>Bacilli</taxon>
        <taxon>Bacillales</taxon>
        <taxon>Bacillaceae</taxon>
        <taxon>Metabacillus</taxon>
    </lineage>
</organism>
<dbReference type="Pfam" id="PF02378">
    <property type="entry name" value="PTS_EIIC"/>
    <property type="match status" value="1"/>
</dbReference>
<feature type="transmembrane region" description="Helical" evidence="12">
    <location>
        <begin position="170"/>
        <end position="189"/>
    </location>
</feature>
<evidence type="ECO:0000256" key="3">
    <source>
        <dbReference type="ARBA" id="ARBA00022475"/>
    </source>
</evidence>
<dbReference type="PROSITE" id="PS51103">
    <property type="entry name" value="PTS_EIIC_TYPE_1"/>
    <property type="match status" value="1"/>
</dbReference>
<dbReference type="Pfam" id="PF00367">
    <property type="entry name" value="PTS_EIIB"/>
    <property type="match status" value="1"/>
</dbReference>
<feature type="domain" description="PTS EIIA type-1" evidence="13">
    <location>
        <begin position="508"/>
        <end position="612"/>
    </location>
</feature>
<proteinExistence type="predicted"/>
<dbReference type="InterPro" id="IPR013013">
    <property type="entry name" value="PTS_EIIC_1"/>
</dbReference>
<evidence type="ECO:0000256" key="12">
    <source>
        <dbReference type="SAM" id="Phobius"/>
    </source>
</evidence>
<feature type="transmembrane region" description="Helical" evidence="12">
    <location>
        <begin position="103"/>
        <end position="124"/>
    </location>
</feature>
<keyword evidence="9 12" id="KW-1133">Transmembrane helix</keyword>
<dbReference type="Gene3D" id="2.70.70.10">
    <property type="entry name" value="Glucose Permease (Domain IIA)"/>
    <property type="match status" value="1"/>
</dbReference>
<feature type="transmembrane region" description="Helical" evidence="12">
    <location>
        <begin position="395"/>
        <end position="427"/>
    </location>
</feature>
<dbReference type="InterPro" id="IPR003352">
    <property type="entry name" value="PTS_EIIC"/>
</dbReference>
<comment type="subcellular location">
    <subcellularLocation>
        <location evidence="1">Cell membrane</location>
        <topology evidence="1">Multi-pass membrane protein</topology>
    </subcellularLocation>
</comment>
<evidence type="ECO:0000256" key="5">
    <source>
        <dbReference type="ARBA" id="ARBA00022679"/>
    </source>
</evidence>
<dbReference type="InterPro" id="IPR001996">
    <property type="entry name" value="PTS_IIB_1"/>
</dbReference>
<dbReference type="PROSITE" id="PS01035">
    <property type="entry name" value="PTS_EIIB_TYPE_1_CYS"/>
    <property type="match status" value="1"/>
</dbReference>
<feature type="transmembrane region" description="Helical" evidence="12">
    <location>
        <begin position="369"/>
        <end position="388"/>
    </location>
</feature>
<dbReference type="InterPro" id="IPR050558">
    <property type="entry name" value="PTS_Sugar-Specific_Components"/>
</dbReference>
<dbReference type="SUPFAM" id="SSF55604">
    <property type="entry name" value="Glucose permease domain IIB"/>
    <property type="match status" value="1"/>
</dbReference>
<feature type="active site" description="Phosphocysteine intermediate; for EIIB activity" evidence="11">
    <location>
        <position position="27"/>
    </location>
</feature>
<protein>
    <submittedName>
        <fullName evidence="16">PTS system beta-glucosides-specific IIC component</fullName>
    </submittedName>
</protein>
<keyword evidence="8" id="KW-0418">Kinase</keyword>
<dbReference type="PANTHER" id="PTHR30175:SF1">
    <property type="entry name" value="PTS SYSTEM ARBUTIN-, CELLOBIOSE-, AND SALICIN-SPECIFIC EIIBC COMPONENT-RELATED"/>
    <property type="match status" value="1"/>
</dbReference>
<evidence type="ECO:0000256" key="11">
    <source>
        <dbReference type="PROSITE-ProRule" id="PRU00421"/>
    </source>
</evidence>
<dbReference type="NCBIfam" id="TIGR01995">
    <property type="entry name" value="PTS-II-ABC-beta"/>
    <property type="match status" value="1"/>
</dbReference>
<dbReference type="Pfam" id="PF00358">
    <property type="entry name" value="PTS_EIIA_1"/>
    <property type="match status" value="1"/>
</dbReference>
<gene>
    <name evidence="16" type="ORF">J2S02_002742</name>
</gene>
<dbReference type="CDD" id="cd00212">
    <property type="entry name" value="PTS_IIB_glc"/>
    <property type="match status" value="1"/>
</dbReference>
<dbReference type="PANTHER" id="PTHR30175">
    <property type="entry name" value="PHOSPHOTRANSFERASE SYSTEM TRANSPORT PROTEIN"/>
    <property type="match status" value="1"/>
</dbReference>
<dbReference type="NCBIfam" id="TIGR00830">
    <property type="entry name" value="PTBA"/>
    <property type="match status" value="1"/>
</dbReference>
<feature type="transmembrane region" description="Helical" evidence="12">
    <location>
        <begin position="144"/>
        <end position="163"/>
    </location>
</feature>
<evidence type="ECO:0000313" key="16">
    <source>
        <dbReference type="EMBL" id="MDQ0226397.1"/>
    </source>
</evidence>
<comment type="caution">
    <text evidence="16">The sequence shown here is derived from an EMBL/GenBank/DDBJ whole genome shotgun (WGS) entry which is preliminary data.</text>
</comment>
<dbReference type="InterPro" id="IPR001127">
    <property type="entry name" value="PTS_EIIA_1_perm"/>
</dbReference>
<dbReference type="InterPro" id="IPR018113">
    <property type="entry name" value="PTrfase_EIIB_Cys"/>
</dbReference>
<evidence type="ECO:0000259" key="13">
    <source>
        <dbReference type="PROSITE" id="PS51093"/>
    </source>
</evidence>
<dbReference type="PROSITE" id="PS00371">
    <property type="entry name" value="PTS_EIIA_TYPE_1_HIS"/>
    <property type="match status" value="1"/>
</dbReference>
<keyword evidence="10 12" id="KW-0472">Membrane</keyword>
<evidence type="ECO:0000259" key="15">
    <source>
        <dbReference type="PROSITE" id="PS51103"/>
    </source>
</evidence>
<sequence>MMKYEQLAKDIIQNVGGNENVISVVHCVTRLRFKLKDEGKANTDVLKNMDGVVTVMKSGGQYQVVIGNHVPDVYKDVLAVGGFKAEGQVEEEEAKGGNLFNRFVDIVSSIFTPILGVLAATGMIKGLNALFLSLKWLTADSGTYQVLNAIGDSLFYFFPIFLGYTASKKFGGSTFIGMAIGAALVYPTMSQLMTGDPLYTLFTGTMFESPVYITFLGIPVILMSYSSSVIPIIIAAYFGAKVEKGFKKIIPDVVKTFLVPFLTLLVVVPLTFMVIGPIATWAGQLLGQATLWIYGLSPVIAGLFLGGFWQIFVIFGLHWGLVPIAINNVSVNGADPVLALVFAASFAQIGAVLAIMLRTKQQKLKSLSIPAFISGIFGVTEPAIYGITLPLKKPFIISCIGGAIGGAIIGLFGTQGFIIGGLGIFGIPSYIHPTEGLNLAFWGSVIAIIAGFAVAFILTLLFGMSKDKTQETSETKAHEKKEAVIEVKNEMITSPLAGEVKVLSEISDEAFASGALGKGVAIVPTEGKLYAPVSGMVAALFPTKHAIGITTENGAEILIHIGLDTVQLNGNHFITHTTVGSRIEKGQLLIEFDINAIQKAGYEVTTPVIVTNQDKFDVVTLGGKQTKVGEQLFELVAK</sequence>
<keyword evidence="6" id="KW-0598">Phosphotransferase system</keyword>